<reference evidence="1" key="1">
    <citation type="journal article" date="2020" name="Phytopathology">
        <title>Genome Sequence Resources of Colletotrichum truncatum, C. plurivorum, C. musicola, and C. sojae: Four Species Pathogenic to Soybean (Glycine max).</title>
        <authorList>
            <person name="Rogerio F."/>
            <person name="Boufleur T.R."/>
            <person name="Ciampi-Guillardi M."/>
            <person name="Sukno S.A."/>
            <person name="Thon M.R."/>
            <person name="Massola Junior N.S."/>
            <person name="Baroncelli R."/>
        </authorList>
    </citation>
    <scope>NUCLEOTIDE SEQUENCE</scope>
    <source>
        <strain evidence="1">LFN0074</strain>
    </source>
</reference>
<evidence type="ECO:0000313" key="2">
    <source>
        <dbReference type="Proteomes" id="UP000639643"/>
    </source>
</evidence>
<comment type="caution">
    <text evidence="1">The sequence shown here is derived from an EMBL/GenBank/DDBJ whole genome shotgun (WGS) entry which is preliminary data.</text>
</comment>
<organism evidence="1 2">
    <name type="scientific">Colletotrichum musicola</name>
    <dbReference type="NCBI Taxonomy" id="2175873"/>
    <lineage>
        <taxon>Eukaryota</taxon>
        <taxon>Fungi</taxon>
        <taxon>Dikarya</taxon>
        <taxon>Ascomycota</taxon>
        <taxon>Pezizomycotina</taxon>
        <taxon>Sordariomycetes</taxon>
        <taxon>Hypocreomycetidae</taxon>
        <taxon>Glomerellales</taxon>
        <taxon>Glomerellaceae</taxon>
        <taxon>Colletotrichum</taxon>
        <taxon>Colletotrichum orchidearum species complex</taxon>
    </lineage>
</organism>
<protein>
    <submittedName>
        <fullName evidence="1">Uncharacterized protein</fullName>
    </submittedName>
</protein>
<accession>A0A8H6KKA6</accession>
<proteinExistence type="predicted"/>
<evidence type="ECO:0000313" key="1">
    <source>
        <dbReference type="EMBL" id="KAF6832523.1"/>
    </source>
</evidence>
<gene>
    <name evidence="1" type="ORF">CMUS01_06889</name>
</gene>
<keyword evidence="2" id="KW-1185">Reference proteome</keyword>
<dbReference type="AlphaFoldDB" id="A0A8H6KKA6"/>
<dbReference type="EMBL" id="WIGM01000235">
    <property type="protein sequence ID" value="KAF6832523.1"/>
    <property type="molecule type" value="Genomic_DNA"/>
</dbReference>
<sequence length="142" mass="15661">MKCEAWVSMISPLDIMSSSMENSKLRACKSVVDLAAYLATHSAVAFSEKVESHVTDVLSIYQWASKYKAAHYAKRLQDAYQQESSGEIGDMSSKESRELRLILEVMGTQEDLGMLQSLLDVEIGIVGSIGRHIFALQVEDAG</sequence>
<name>A0A8H6KKA6_9PEZI</name>
<dbReference type="Proteomes" id="UP000639643">
    <property type="component" value="Unassembled WGS sequence"/>
</dbReference>